<feature type="region of interest" description="Disordered" evidence="1">
    <location>
        <begin position="24"/>
        <end position="43"/>
    </location>
</feature>
<evidence type="ECO:0000256" key="1">
    <source>
        <dbReference type="SAM" id="MobiDB-lite"/>
    </source>
</evidence>
<protein>
    <submittedName>
        <fullName evidence="2">Uncharacterized protein</fullName>
    </submittedName>
</protein>
<organism evidence="2">
    <name type="scientific">Sus scrofa</name>
    <name type="common">Pig</name>
    <dbReference type="NCBI Taxonomy" id="9823"/>
    <lineage>
        <taxon>Eukaryota</taxon>
        <taxon>Metazoa</taxon>
        <taxon>Chordata</taxon>
        <taxon>Craniata</taxon>
        <taxon>Vertebrata</taxon>
        <taxon>Euteleostomi</taxon>
        <taxon>Mammalia</taxon>
        <taxon>Eutheria</taxon>
        <taxon>Laurasiatheria</taxon>
        <taxon>Artiodactyla</taxon>
        <taxon>Suina</taxon>
        <taxon>Suidae</taxon>
        <taxon>Sus</taxon>
    </lineage>
</organism>
<dbReference type="EMBL" id="DQIR01048854">
    <property type="protein sequence ID" value="HDA04330.1"/>
    <property type="molecule type" value="Transcribed_RNA"/>
</dbReference>
<name>A0A480FWX8_PIG</name>
<dbReference type="AlphaFoldDB" id="A0A480FWX8"/>
<sequence length="102" mass="11514">MTGLGRCIHNGIFLSHKKEQNNAICSNMDGTRDSHTKRSQSERERQIAYDITYMWTLKYGTNESVYKMETHRHREQTCGGRGGGEGVGWTGSLGLVDANYDI</sequence>
<dbReference type="EMBL" id="DQIR01049022">
    <property type="protein sequence ID" value="HDA04498.1"/>
    <property type="molecule type" value="Transcribed_RNA"/>
</dbReference>
<accession>A0A480FWX8</accession>
<proteinExistence type="predicted"/>
<reference evidence="2" key="1">
    <citation type="journal article" date="2019" name="PeerJ">
        <title>Genes of the pig, Sus scrofa, reconstructed with EvidentialGene.</title>
        <authorList>
            <person name="Gilbert D.G."/>
        </authorList>
    </citation>
    <scope>NUCLEOTIDE SEQUENCE</scope>
</reference>
<evidence type="ECO:0000313" key="2">
    <source>
        <dbReference type="EMBL" id="HDA04498.1"/>
    </source>
</evidence>
<feature type="compositionally biased region" description="Basic and acidic residues" evidence="1">
    <location>
        <begin position="30"/>
        <end position="43"/>
    </location>
</feature>